<dbReference type="EMBL" id="CAJJDN010000044">
    <property type="protein sequence ID" value="CAD8083198.1"/>
    <property type="molecule type" value="Genomic_DNA"/>
</dbReference>
<keyword evidence="3" id="KW-1185">Reference proteome</keyword>
<protein>
    <recommendedName>
        <fullName evidence="1">Protein kinase domain-containing protein</fullName>
    </recommendedName>
</protein>
<gene>
    <name evidence="2" type="ORF">PSON_ATCC_30995.1.T0440274</name>
</gene>
<evidence type="ECO:0000259" key="1">
    <source>
        <dbReference type="PROSITE" id="PS50011"/>
    </source>
</evidence>
<name>A0A8S1MRV7_9CILI</name>
<comment type="caution">
    <text evidence="2">The sequence shown here is derived from an EMBL/GenBank/DDBJ whole genome shotgun (WGS) entry which is preliminary data.</text>
</comment>
<proteinExistence type="predicted"/>
<sequence length="519" mass="61603">MKQTKKRLSYIKNQKPANIEWILNLLDQIPKYQLQQTNLKTASQIQLQGLQDCDQILKSDLYSFNNKTNKFQQITFSLYPNMLINNYGEFLILSTCIMIKKIIQYKEFIAQGVMLYNHHGNLFIFYESYVQQLSWEKQLKRFCKQQNFSQKYTIKEKLSIPNHFVCVKNKNNRIYTVQMIRYTHLNDQNYEQLMNEINILMCFKQSGLNQFHALFEDGEILYILYDYWIGDTLFKQLQQGLQLTMQQISQIIYQLIKVCRFLSLNNLYHASILPTNIILLRNNNNTPQQTKITLFNFSFRDANQVPSIIQKLPNAWIPPEFQCLNVKQDFSQIDLYQIGVLLYYLTIFLPENGIKQVAFSKTIDNFQISYTWLKGLQNKNQLLYSYSLIDFLCQLLDPNPKTRITYSAAVCHQWLINQKHQQNSNEKENIKILASLRTILELREQNSNDYASSQKFDQKLEQHITSSSEEEEQEQTADDYLHRISKERNCIPHYINLMNIITPFKHPSRKSVNDQIHFV</sequence>
<dbReference type="GO" id="GO:0004672">
    <property type="term" value="F:protein kinase activity"/>
    <property type="evidence" value="ECO:0007669"/>
    <property type="project" value="InterPro"/>
</dbReference>
<evidence type="ECO:0000313" key="3">
    <source>
        <dbReference type="Proteomes" id="UP000692954"/>
    </source>
</evidence>
<dbReference type="SMART" id="SM00220">
    <property type="entry name" value="S_TKc"/>
    <property type="match status" value="1"/>
</dbReference>
<organism evidence="2 3">
    <name type="scientific">Paramecium sonneborni</name>
    <dbReference type="NCBI Taxonomy" id="65129"/>
    <lineage>
        <taxon>Eukaryota</taxon>
        <taxon>Sar</taxon>
        <taxon>Alveolata</taxon>
        <taxon>Ciliophora</taxon>
        <taxon>Intramacronucleata</taxon>
        <taxon>Oligohymenophorea</taxon>
        <taxon>Peniculida</taxon>
        <taxon>Parameciidae</taxon>
        <taxon>Paramecium</taxon>
    </lineage>
</organism>
<feature type="domain" description="Protein kinase" evidence="1">
    <location>
        <begin position="137"/>
        <end position="415"/>
    </location>
</feature>
<evidence type="ECO:0000313" key="2">
    <source>
        <dbReference type="EMBL" id="CAD8083198.1"/>
    </source>
</evidence>
<dbReference type="PROSITE" id="PS50011">
    <property type="entry name" value="PROTEIN_KINASE_DOM"/>
    <property type="match status" value="1"/>
</dbReference>
<dbReference type="GO" id="GO:0005524">
    <property type="term" value="F:ATP binding"/>
    <property type="evidence" value="ECO:0007669"/>
    <property type="project" value="InterPro"/>
</dbReference>
<accession>A0A8S1MRV7</accession>
<dbReference type="AlphaFoldDB" id="A0A8S1MRV7"/>
<dbReference type="PANTHER" id="PTHR24347">
    <property type="entry name" value="SERINE/THREONINE-PROTEIN KINASE"/>
    <property type="match status" value="1"/>
</dbReference>
<dbReference type="InterPro" id="IPR000719">
    <property type="entry name" value="Prot_kinase_dom"/>
</dbReference>
<reference evidence="2" key="1">
    <citation type="submission" date="2021-01" db="EMBL/GenBank/DDBJ databases">
        <authorList>
            <consortium name="Genoscope - CEA"/>
            <person name="William W."/>
        </authorList>
    </citation>
    <scope>NUCLEOTIDE SEQUENCE</scope>
</reference>
<dbReference type="Proteomes" id="UP000692954">
    <property type="component" value="Unassembled WGS sequence"/>
</dbReference>
<dbReference type="Pfam" id="PF00069">
    <property type="entry name" value="Pkinase"/>
    <property type="match status" value="1"/>
</dbReference>